<keyword evidence="5" id="KW-0813">Transport</keyword>
<reference evidence="7 8" key="1">
    <citation type="submission" date="2020-03" db="EMBL/GenBank/DDBJ databases">
        <title>Roseomonas selenitidurans sp. nov. isolated from soil.</title>
        <authorList>
            <person name="Liu H."/>
        </authorList>
    </citation>
    <scope>NUCLEOTIDE SEQUENCE [LARGE SCALE GENOMIC DNA]</scope>
    <source>
        <strain evidence="7 8">JCM 15073</strain>
    </source>
</reference>
<evidence type="ECO:0000256" key="3">
    <source>
        <dbReference type="ARBA" id="ARBA00022989"/>
    </source>
</evidence>
<keyword evidence="3 5" id="KW-1133">Transmembrane helix</keyword>
<feature type="transmembrane region" description="Helical" evidence="5">
    <location>
        <begin position="356"/>
        <end position="383"/>
    </location>
</feature>
<keyword evidence="8" id="KW-1185">Reference proteome</keyword>
<organism evidence="7 8">
    <name type="scientific">Falsiroseomonas frigidaquae</name>
    <dbReference type="NCBI Taxonomy" id="487318"/>
    <lineage>
        <taxon>Bacteria</taxon>
        <taxon>Pseudomonadati</taxon>
        <taxon>Pseudomonadota</taxon>
        <taxon>Alphaproteobacteria</taxon>
        <taxon>Acetobacterales</taxon>
        <taxon>Roseomonadaceae</taxon>
        <taxon>Falsiroseomonas</taxon>
    </lineage>
</organism>
<feature type="transmembrane region" description="Helical" evidence="5">
    <location>
        <begin position="395"/>
        <end position="419"/>
    </location>
</feature>
<dbReference type="SUPFAM" id="SSF161098">
    <property type="entry name" value="MetI-like"/>
    <property type="match status" value="2"/>
</dbReference>
<evidence type="ECO:0000256" key="4">
    <source>
        <dbReference type="ARBA" id="ARBA00023136"/>
    </source>
</evidence>
<dbReference type="NCBIfam" id="TIGR03262">
    <property type="entry name" value="PhnU2"/>
    <property type="match status" value="1"/>
</dbReference>
<feature type="transmembrane region" description="Helical" evidence="5">
    <location>
        <begin position="118"/>
        <end position="139"/>
    </location>
</feature>
<sequence length="570" mass="60162">MSDATLPAQAPAQAAMQPIVPLEARLLRLGLLLALAVLVAGLVLPLGTLLLRAFQDPDGGFVGLANFAAYATTPSLRLAAWNSVWTAALTTALVVPLAFGFAYALTRSCIPAKGFFRAVMLLPVLAPSLLPALALIYLFGNQGMLRDLLFGHSIYGPIGIIVAQVFYCFPHAALILAVALSTADARLYEAATVLRAGHLRIFATVTLPMARYGLVSACVVVFTLVVTDFGIPKVIGGQFPVLATDVYKQVVGLQNFNMGAVVGLVLLLPALLAFAADRWAQRQRSGLLSGRAVPYLPRPRRARDLPLLVLCLLVAGALVSLVAVAIWGSLVTFWPYNLALTLQNYDFDRFDTSGWAALWNSVRIAATAAICGTALVFTTAWLLERGSPGGAVAGAVRFIAGVPLAVPGLVLGLAFILFFNHPANPLGFLYGTLAILVLNGVVHFYTVMHLTAVTAIRQLDPEFEAVGASLKVPAVVTFGRVTVPICLPAILDIAVYAFVNIMTTVSAVIFLYGPDTKPASVAVVHMDEAGQSSAAAAMAVTILAITASVKLLQLATGGLVARATQGWRQR</sequence>
<dbReference type="Proteomes" id="UP000765160">
    <property type="component" value="Unassembled WGS sequence"/>
</dbReference>
<dbReference type="InterPro" id="IPR017664">
    <property type="entry name" value="AminoethylPonate_ABC_perm-1"/>
</dbReference>
<dbReference type="PANTHER" id="PTHR43496:SF1">
    <property type="entry name" value="POLYGALACTURONAN_RHAMNOGALACTURONAN TRANSPORT SYSTEM PERMEASE PROTEIN YTEP"/>
    <property type="match status" value="1"/>
</dbReference>
<evidence type="ECO:0000256" key="5">
    <source>
        <dbReference type="RuleBase" id="RU363032"/>
    </source>
</evidence>
<dbReference type="CDD" id="cd06261">
    <property type="entry name" value="TM_PBP2"/>
    <property type="match status" value="2"/>
</dbReference>
<proteinExistence type="inferred from homology"/>
<protein>
    <submittedName>
        <fullName evidence="7">2-aminoethylphosphonate ABC transporter permease subunit</fullName>
    </submittedName>
</protein>
<feature type="transmembrane region" description="Helical" evidence="5">
    <location>
        <begin position="201"/>
        <end position="226"/>
    </location>
</feature>
<name>A0ABX1ETT9_9PROT</name>
<dbReference type="InterPro" id="IPR035906">
    <property type="entry name" value="MetI-like_sf"/>
</dbReference>
<evidence type="ECO:0000313" key="8">
    <source>
        <dbReference type="Proteomes" id="UP000765160"/>
    </source>
</evidence>
<comment type="subcellular location">
    <subcellularLocation>
        <location evidence="1 5">Cell membrane</location>
        <topology evidence="1 5">Multi-pass membrane protein</topology>
    </subcellularLocation>
</comment>
<dbReference type="PANTHER" id="PTHR43496">
    <property type="entry name" value="PROTEIN LPLB"/>
    <property type="match status" value="1"/>
</dbReference>
<feature type="domain" description="ABC transmembrane type-1" evidence="6">
    <location>
        <begin position="80"/>
        <end position="277"/>
    </location>
</feature>
<dbReference type="Gene3D" id="1.10.3720.10">
    <property type="entry name" value="MetI-like"/>
    <property type="match status" value="2"/>
</dbReference>
<keyword evidence="4 5" id="KW-0472">Membrane</keyword>
<dbReference type="PROSITE" id="PS50928">
    <property type="entry name" value="ABC_TM1"/>
    <property type="match status" value="2"/>
</dbReference>
<dbReference type="RefSeq" id="WP_168047359.1">
    <property type="nucleotide sequence ID" value="NZ_JAATJR010000001.1"/>
</dbReference>
<feature type="transmembrane region" description="Helical" evidence="5">
    <location>
        <begin position="307"/>
        <end position="336"/>
    </location>
</feature>
<feature type="transmembrane region" description="Helical" evidence="5">
    <location>
        <begin position="493"/>
        <end position="513"/>
    </location>
</feature>
<feature type="transmembrane region" description="Helical" evidence="5">
    <location>
        <begin position="154"/>
        <end position="180"/>
    </location>
</feature>
<feature type="transmembrane region" description="Helical" evidence="5">
    <location>
        <begin position="533"/>
        <end position="552"/>
    </location>
</feature>
<comment type="similarity">
    <text evidence="5">Belongs to the binding-protein-dependent transport system permease family.</text>
</comment>
<evidence type="ECO:0000256" key="2">
    <source>
        <dbReference type="ARBA" id="ARBA00022692"/>
    </source>
</evidence>
<gene>
    <name evidence="7" type="ORF">HB662_04045</name>
</gene>
<feature type="transmembrane region" description="Helical" evidence="5">
    <location>
        <begin position="425"/>
        <end position="447"/>
    </location>
</feature>
<feature type="domain" description="ABC transmembrane type-1" evidence="6">
    <location>
        <begin position="358"/>
        <end position="553"/>
    </location>
</feature>
<evidence type="ECO:0000256" key="1">
    <source>
        <dbReference type="ARBA" id="ARBA00004651"/>
    </source>
</evidence>
<dbReference type="Pfam" id="PF00528">
    <property type="entry name" value="BPD_transp_1"/>
    <property type="match status" value="2"/>
</dbReference>
<keyword evidence="2 5" id="KW-0812">Transmembrane</keyword>
<evidence type="ECO:0000259" key="6">
    <source>
        <dbReference type="PROSITE" id="PS50928"/>
    </source>
</evidence>
<feature type="transmembrane region" description="Helical" evidence="5">
    <location>
        <begin position="256"/>
        <end position="276"/>
    </location>
</feature>
<comment type="caution">
    <text evidence="7">The sequence shown here is derived from an EMBL/GenBank/DDBJ whole genome shotgun (WGS) entry which is preliminary data.</text>
</comment>
<feature type="transmembrane region" description="Helical" evidence="5">
    <location>
        <begin position="84"/>
        <end position="106"/>
    </location>
</feature>
<dbReference type="EMBL" id="JAAVTX010000001">
    <property type="protein sequence ID" value="NKE43935.1"/>
    <property type="molecule type" value="Genomic_DNA"/>
</dbReference>
<evidence type="ECO:0000313" key="7">
    <source>
        <dbReference type="EMBL" id="NKE43935.1"/>
    </source>
</evidence>
<accession>A0ABX1ETT9</accession>
<dbReference type="InterPro" id="IPR000515">
    <property type="entry name" value="MetI-like"/>
</dbReference>
<feature type="transmembrane region" description="Helical" evidence="5">
    <location>
        <begin position="26"/>
        <end position="51"/>
    </location>
</feature>